<dbReference type="Gene3D" id="1.20.1050.10">
    <property type="match status" value="1"/>
</dbReference>
<dbReference type="EMBL" id="SLWF01000001">
    <property type="protein sequence ID" value="TCN90659.1"/>
    <property type="molecule type" value="Genomic_DNA"/>
</dbReference>
<accession>A0A4R2FJV2</accession>
<keyword evidence="3" id="KW-0808">Transferase</keyword>
<evidence type="ECO:0000259" key="2">
    <source>
        <dbReference type="PROSITE" id="PS50405"/>
    </source>
</evidence>
<dbReference type="InterPro" id="IPR004045">
    <property type="entry name" value="Glutathione_S-Trfase_N"/>
</dbReference>
<dbReference type="Pfam" id="PF13417">
    <property type="entry name" value="GST_N_3"/>
    <property type="match status" value="1"/>
</dbReference>
<dbReference type="InterPro" id="IPR040079">
    <property type="entry name" value="Glutathione_S-Trfase"/>
</dbReference>
<keyword evidence="4" id="KW-1185">Reference proteome</keyword>
<dbReference type="PANTHER" id="PTHR44051">
    <property type="entry name" value="GLUTATHIONE S-TRANSFERASE-RELATED"/>
    <property type="match status" value="1"/>
</dbReference>
<evidence type="ECO:0000259" key="1">
    <source>
        <dbReference type="PROSITE" id="PS50404"/>
    </source>
</evidence>
<dbReference type="Gene3D" id="3.40.30.10">
    <property type="entry name" value="Glutaredoxin"/>
    <property type="match status" value="1"/>
</dbReference>
<protein>
    <submittedName>
        <fullName evidence="3">Glutathione S-transferase</fullName>
    </submittedName>
</protein>
<dbReference type="RefSeq" id="WP_133037394.1">
    <property type="nucleotide sequence ID" value="NZ_SLWF01000001.1"/>
</dbReference>
<dbReference type="Pfam" id="PF00043">
    <property type="entry name" value="GST_C"/>
    <property type="match status" value="1"/>
</dbReference>
<organism evidence="3 4">
    <name type="scientific">Shewanella fodinae</name>
    <dbReference type="NCBI Taxonomy" id="552357"/>
    <lineage>
        <taxon>Bacteria</taxon>
        <taxon>Pseudomonadati</taxon>
        <taxon>Pseudomonadota</taxon>
        <taxon>Gammaproteobacteria</taxon>
        <taxon>Alteromonadales</taxon>
        <taxon>Shewanellaceae</taxon>
        <taxon>Shewanella</taxon>
    </lineage>
</organism>
<dbReference type="PANTHER" id="PTHR44051:SF2">
    <property type="entry name" value="HYPOTHETICAL GLUTATHIONE S-TRANSFERASE LIKE PROTEIN"/>
    <property type="match status" value="1"/>
</dbReference>
<feature type="domain" description="GST C-terminal" evidence="2">
    <location>
        <begin position="86"/>
        <end position="202"/>
    </location>
</feature>
<reference evidence="3 4" key="1">
    <citation type="submission" date="2019-03" db="EMBL/GenBank/DDBJ databases">
        <title>Freshwater and sediment microbial communities from various areas in North America, analyzing microbe dynamics in response to fracking.</title>
        <authorList>
            <person name="Lamendella R."/>
        </authorList>
    </citation>
    <scope>NUCLEOTIDE SEQUENCE [LARGE SCALE GENOMIC DNA]</scope>
    <source>
        <strain evidence="3 4">74A</strain>
    </source>
</reference>
<name>A0A4R2FJV2_9GAMM</name>
<dbReference type="Proteomes" id="UP000294832">
    <property type="component" value="Unassembled WGS sequence"/>
</dbReference>
<evidence type="ECO:0000313" key="4">
    <source>
        <dbReference type="Proteomes" id="UP000294832"/>
    </source>
</evidence>
<dbReference type="OrthoDB" id="9797500at2"/>
<dbReference type="InterPro" id="IPR010987">
    <property type="entry name" value="Glutathione-S-Trfase_C-like"/>
</dbReference>
<dbReference type="PROSITE" id="PS50405">
    <property type="entry name" value="GST_CTER"/>
    <property type="match status" value="1"/>
</dbReference>
<dbReference type="GO" id="GO:0016740">
    <property type="term" value="F:transferase activity"/>
    <property type="evidence" value="ECO:0007669"/>
    <property type="project" value="UniProtKB-KW"/>
</dbReference>
<dbReference type="SUPFAM" id="SSF47616">
    <property type="entry name" value="GST C-terminal domain-like"/>
    <property type="match status" value="1"/>
</dbReference>
<gene>
    <name evidence="3" type="ORF">EDC91_101129</name>
</gene>
<dbReference type="SFLD" id="SFLDG01151">
    <property type="entry name" value="Main.2:_Nu-like"/>
    <property type="match status" value="1"/>
</dbReference>
<dbReference type="AlphaFoldDB" id="A0A4R2FJV2"/>
<dbReference type="CDD" id="cd03056">
    <property type="entry name" value="GST_N_4"/>
    <property type="match status" value="1"/>
</dbReference>
<feature type="domain" description="GST N-terminal" evidence="1">
    <location>
        <begin position="2"/>
        <end position="84"/>
    </location>
</feature>
<sequence>MATFKLYGDRLSGNCYKVQLLCALLHVNYAWVPVNILAGDTRVASFLEKNPNGKIPLLELDDGRTLSESNAIINYLAHGSALLPTEPFALAKVQQWQFFEQYSHEPYIAVARFIAKYFGLPAERRAEYDAKQKGGHKALAVMEQQLQRSRYMAGDTLTTADVSLFAYTHVADEGGFSLEHYPAIGAWIDRIKALPDFIAMGA</sequence>
<proteinExistence type="predicted"/>
<dbReference type="SUPFAM" id="SSF52833">
    <property type="entry name" value="Thioredoxin-like"/>
    <property type="match status" value="1"/>
</dbReference>
<dbReference type="InterPro" id="IPR036282">
    <property type="entry name" value="Glutathione-S-Trfase_C_sf"/>
</dbReference>
<dbReference type="SFLD" id="SFLDS00019">
    <property type="entry name" value="Glutathione_Transferase_(cytos"/>
    <property type="match status" value="1"/>
</dbReference>
<comment type="caution">
    <text evidence="3">The sequence shown here is derived from an EMBL/GenBank/DDBJ whole genome shotgun (WGS) entry which is preliminary data.</text>
</comment>
<dbReference type="PROSITE" id="PS50404">
    <property type="entry name" value="GST_NTER"/>
    <property type="match status" value="1"/>
</dbReference>
<dbReference type="InterPro" id="IPR036249">
    <property type="entry name" value="Thioredoxin-like_sf"/>
</dbReference>
<evidence type="ECO:0000313" key="3">
    <source>
        <dbReference type="EMBL" id="TCN90659.1"/>
    </source>
</evidence>
<dbReference type="SFLD" id="SFLDG00358">
    <property type="entry name" value="Main_(cytGST)"/>
    <property type="match status" value="1"/>
</dbReference>
<dbReference type="InterPro" id="IPR004046">
    <property type="entry name" value="GST_C"/>
</dbReference>